<evidence type="ECO:0000313" key="2">
    <source>
        <dbReference type="Proteomes" id="UP001162972"/>
    </source>
</evidence>
<accession>A0AAD6J791</accession>
<protein>
    <submittedName>
        <fullName evidence="1">Uncharacterized protein</fullName>
    </submittedName>
</protein>
<name>A0AAD6J791_9ROSI</name>
<proteinExistence type="predicted"/>
<keyword evidence="2" id="KW-1185">Reference proteome</keyword>
<comment type="caution">
    <text evidence="1">The sequence shown here is derived from an EMBL/GenBank/DDBJ whole genome shotgun (WGS) entry which is preliminary data.</text>
</comment>
<dbReference type="Proteomes" id="UP001162972">
    <property type="component" value="Chromosome 14"/>
</dbReference>
<dbReference type="EMBL" id="JAPFFJ010000019">
    <property type="protein sequence ID" value="KAJ6399844.1"/>
    <property type="molecule type" value="Genomic_DNA"/>
</dbReference>
<organism evidence="1 2">
    <name type="scientific">Salix udensis</name>
    <dbReference type="NCBI Taxonomy" id="889485"/>
    <lineage>
        <taxon>Eukaryota</taxon>
        <taxon>Viridiplantae</taxon>
        <taxon>Streptophyta</taxon>
        <taxon>Embryophyta</taxon>
        <taxon>Tracheophyta</taxon>
        <taxon>Spermatophyta</taxon>
        <taxon>Magnoliopsida</taxon>
        <taxon>eudicotyledons</taxon>
        <taxon>Gunneridae</taxon>
        <taxon>Pentapetalae</taxon>
        <taxon>rosids</taxon>
        <taxon>fabids</taxon>
        <taxon>Malpighiales</taxon>
        <taxon>Salicaceae</taxon>
        <taxon>Saliceae</taxon>
        <taxon>Salix</taxon>
    </lineage>
</organism>
<evidence type="ECO:0000313" key="1">
    <source>
        <dbReference type="EMBL" id="KAJ6399844.1"/>
    </source>
</evidence>
<dbReference type="Gene3D" id="3.60.10.10">
    <property type="entry name" value="Endonuclease/exonuclease/phosphatase"/>
    <property type="match status" value="1"/>
</dbReference>
<dbReference type="InterPro" id="IPR036691">
    <property type="entry name" value="Endo/exonu/phosph_ase_sf"/>
</dbReference>
<dbReference type="AlphaFoldDB" id="A0AAD6J791"/>
<reference evidence="1 2" key="1">
    <citation type="journal article" date="2023" name="Int. J. Mol. Sci.">
        <title>De Novo Assembly and Annotation of 11 Diverse Shrub Willow (Salix) Genomes Reveals Novel Gene Organization in Sex-Linked Regions.</title>
        <authorList>
            <person name="Hyden B."/>
            <person name="Feng K."/>
            <person name="Yates T.B."/>
            <person name="Jawdy S."/>
            <person name="Cereghino C."/>
            <person name="Smart L.B."/>
            <person name="Muchero W."/>
        </authorList>
    </citation>
    <scope>NUCLEOTIDE SEQUENCE [LARGE SCALE GENOMIC DNA]</scope>
    <source>
        <tissue evidence="1">Shoot tip</tissue>
    </source>
</reference>
<dbReference type="SUPFAM" id="SSF56219">
    <property type="entry name" value="DNase I-like"/>
    <property type="match status" value="1"/>
</dbReference>
<sequence length="275" mass="30487">MDKGDPIPPPDKGKSIQIDNTPTLVDEGTCAKTQDREIIRETPFGSLIKIETPVILADFDNLQEANFCSQIGSDSMVSDSQPIGLCGLHTNAPIPSNCDTIEYTKNLNSDGRSLEFESHPRILTRRNSEGDVQSHFIKKDLGKKNLNVDFNETAIAKVTDAFHVNDEDLTVNLFKDHNQCLTVSVNMPWLSQSFFISFVYAKNLRSKRKIFWDELCEVASILDGPWVLGGDFNAVLNVKESKDGDNPNQGSMEEFGSCLLDCGLLDAGYEGNDFT</sequence>
<gene>
    <name evidence="1" type="ORF">OIU84_015495</name>
</gene>